<evidence type="ECO:0008006" key="3">
    <source>
        <dbReference type="Google" id="ProtNLM"/>
    </source>
</evidence>
<evidence type="ECO:0000313" key="2">
    <source>
        <dbReference type="Proteomes" id="UP001208690"/>
    </source>
</evidence>
<evidence type="ECO:0000313" key="1">
    <source>
        <dbReference type="EMBL" id="MCV3273488.1"/>
    </source>
</evidence>
<comment type="caution">
    <text evidence="1">The sequence shown here is derived from an EMBL/GenBank/DDBJ whole genome shotgun (WGS) entry which is preliminary data.</text>
</comment>
<keyword evidence="2" id="KW-1185">Reference proteome</keyword>
<accession>A0ABT3BJV3</accession>
<sequence length="171" mass="19414">MDLDRSALIYGELEERLRNHSFWGPLLSEIRRGARPASLHVAIFSEPFLQHVIEGRKTVDTRLSTVRCAPFGQVMRGDLVLVKETGGPITALTYVADSEFFSVAHHSLEDMRADHGSKILADDDFWVSKKDARYASLIHMEQTVDFVPISFAKSDRRGWVSLNDDQMEFAF</sequence>
<organism evidence="1 2">
    <name type="scientific">Roseobacter sinensis</name>
    <dbReference type="NCBI Taxonomy" id="2931391"/>
    <lineage>
        <taxon>Bacteria</taxon>
        <taxon>Pseudomonadati</taxon>
        <taxon>Pseudomonadota</taxon>
        <taxon>Alphaproteobacteria</taxon>
        <taxon>Rhodobacterales</taxon>
        <taxon>Roseobacteraceae</taxon>
        <taxon>Roseobacter</taxon>
    </lineage>
</organism>
<gene>
    <name evidence="1" type="ORF">MUB52_18810</name>
</gene>
<reference evidence="1 2" key="1">
    <citation type="submission" date="2022-04" db="EMBL/GenBank/DDBJ databases">
        <title>Roseobacter sp. WL0113 is a bacterium isolated from neritic sediment.</title>
        <authorList>
            <person name="Wang L."/>
            <person name="He W."/>
            <person name="Zhang D.-F."/>
        </authorList>
    </citation>
    <scope>NUCLEOTIDE SEQUENCE [LARGE SCALE GENOMIC DNA]</scope>
    <source>
        <strain evidence="1 2">WL0113</strain>
    </source>
</reference>
<dbReference type="InterPro" id="IPR015947">
    <property type="entry name" value="PUA-like_sf"/>
</dbReference>
<name>A0ABT3BJV3_9RHOB</name>
<dbReference type="SUPFAM" id="SSF88697">
    <property type="entry name" value="PUA domain-like"/>
    <property type="match status" value="1"/>
</dbReference>
<dbReference type="EMBL" id="JALIEB010000016">
    <property type="protein sequence ID" value="MCV3273488.1"/>
    <property type="molecule type" value="Genomic_DNA"/>
</dbReference>
<proteinExistence type="predicted"/>
<dbReference type="RefSeq" id="WP_263845713.1">
    <property type="nucleotide sequence ID" value="NZ_JALIEB010000016.1"/>
</dbReference>
<protein>
    <recommendedName>
        <fullName evidence="3">ASCH domain-containing protein</fullName>
    </recommendedName>
</protein>
<dbReference type="Proteomes" id="UP001208690">
    <property type="component" value="Unassembled WGS sequence"/>
</dbReference>